<keyword evidence="3" id="KW-1015">Disulfide bond</keyword>
<keyword evidence="7" id="KW-1185">Reference proteome</keyword>
<name>A0ABM3FZB6_NEOLC</name>
<evidence type="ECO:0000256" key="3">
    <source>
        <dbReference type="ARBA" id="ARBA00023157"/>
    </source>
</evidence>
<accession>A0ABM3FZB6</accession>
<dbReference type="Pfam" id="PF13927">
    <property type="entry name" value="Ig_3"/>
    <property type="match status" value="2"/>
</dbReference>
<dbReference type="InterPro" id="IPR013783">
    <property type="entry name" value="Ig-like_fold"/>
</dbReference>
<dbReference type="Pfam" id="PF07679">
    <property type="entry name" value="I-set"/>
    <property type="match status" value="1"/>
</dbReference>
<dbReference type="PANTHER" id="PTHR12231:SF272">
    <property type="entry name" value="DPR-INTERACTING PROTEIN THETA"/>
    <property type="match status" value="1"/>
</dbReference>
<keyword evidence="1" id="KW-0732">Signal</keyword>
<feature type="domain" description="Ig-like" evidence="6">
    <location>
        <begin position="233"/>
        <end position="327"/>
    </location>
</feature>
<evidence type="ECO:0000313" key="8">
    <source>
        <dbReference type="RefSeq" id="XP_046593355.1"/>
    </source>
</evidence>
<gene>
    <name evidence="8" type="primary">LOC107221577</name>
</gene>
<organism evidence="7 8">
    <name type="scientific">Neodiprion lecontei</name>
    <name type="common">Redheaded pine sawfly</name>
    <dbReference type="NCBI Taxonomy" id="441921"/>
    <lineage>
        <taxon>Eukaryota</taxon>
        <taxon>Metazoa</taxon>
        <taxon>Ecdysozoa</taxon>
        <taxon>Arthropoda</taxon>
        <taxon>Hexapoda</taxon>
        <taxon>Insecta</taxon>
        <taxon>Pterygota</taxon>
        <taxon>Neoptera</taxon>
        <taxon>Endopterygota</taxon>
        <taxon>Hymenoptera</taxon>
        <taxon>Tenthredinoidea</taxon>
        <taxon>Diprionidae</taxon>
        <taxon>Diprioninae</taxon>
        <taxon>Neodiprion</taxon>
    </lineage>
</organism>
<dbReference type="InterPro" id="IPR003598">
    <property type="entry name" value="Ig_sub2"/>
</dbReference>
<dbReference type="InterPro" id="IPR007110">
    <property type="entry name" value="Ig-like_dom"/>
</dbReference>
<evidence type="ECO:0000313" key="7">
    <source>
        <dbReference type="Proteomes" id="UP000829291"/>
    </source>
</evidence>
<dbReference type="RefSeq" id="XP_046593355.1">
    <property type="nucleotide sequence ID" value="XM_046737399.1"/>
</dbReference>
<evidence type="ECO:0000256" key="4">
    <source>
        <dbReference type="ARBA" id="ARBA00023319"/>
    </source>
</evidence>
<keyword evidence="2" id="KW-0677">Repeat</keyword>
<dbReference type="GeneID" id="107221577"/>
<feature type="domain" description="Ig-like" evidence="6">
    <location>
        <begin position="38"/>
        <end position="123"/>
    </location>
</feature>
<dbReference type="InterPro" id="IPR003599">
    <property type="entry name" value="Ig_sub"/>
</dbReference>
<evidence type="ECO:0000256" key="2">
    <source>
        <dbReference type="ARBA" id="ARBA00022737"/>
    </source>
</evidence>
<feature type="region of interest" description="Disordered" evidence="5">
    <location>
        <begin position="375"/>
        <end position="397"/>
    </location>
</feature>
<feature type="compositionally biased region" description="Acidic residues" evidence="5">
    <location>
        <begin position="380"/>
        <end position="390"/>
    </location>
</feature>
<dbReference type="Gene3D" id="2.60.40.10">
    <property type="entry name" value="Immunoglobulins"/>
    <property type="match status" value="3"/>
</dbReference>
<feature type="domain" description="Ig-like" evidence="6">
    <location>
        <begin position="140"/>
        <end position="227"/>
    </location>
</feature>
<evidence type="ECO:0000256" key="5">
    <source>
        <dbReference type="SAM" id="MobiDB-lite"/>
    </source>
</evidence>
<dbReference type="InterPro" id="IPR036179">
    <property type="entry name" value="Ig-like_dom_sf"/>
</dbReference>
<keyword evidence="4" id="KW-0393">Immunoglobulin domain</keyword>
<dbReference type="SMART" id="SM00409">
    <property type="entry name" value="IG"/>
    <property type="match status" value="3"/>
</dbReference>
<dbReference type="SMART" id="SM00408">
    <property type="entry name" value="IGc2"/>
    <property type="match status" value="3"/>
</dbReference>
<sequence length="429" mass="47549">MERAGRVTVPSRIAGALVLGAAAFFLPVARPEHIVSEPNFKELIANVTAPVGREAILACIVKDLGVYKVAWLRVDTQTILTIAGHVITKNHRIDVKHSDHLIWYLHIREVRETDRGWYMCQINTDPMKSQRGYLDVVVPPDILDYPTSTDMVVREGSNVTLRCAVTGSPTPTITWRREDSHPIPLGNGVTSIEGPFFNITKVNRLHMGSYLCIASNGVPPSVSKRITLIVHFPPMIWVQNQLVGAREGQQMTLGCHSEAYPKSINYWTRDEGQIVPQGGKYEPSIFEDAYTVHMNLTIRSVGPSDFGAYKCVSKNSLGDTDGSIKLYEIPSSSGSRSTYGNGTKYKGKMGKNYGNNYVDGDPNVLKKIDLKLRGRKENGRDDDEDYDETSGADSRGRMSATSTLFSSLIFAILSQRRLFGDLQTQLLPA</sequence>
<dbReference type="InterPro" id="IPR013098">
    <property type="entry name" value="Ig_I-set"/>
</dbReference>
<evidence type="ECO:0000259" key="6">
    <source>
        <dbReference type="PROSITE" id="PS50835"/>
    </source>
</evidence>
<dbReference type="InterPro" id="IPR051170">
    <property type="entry name" value="Neural/epithelial_adhesion"/>
</dbReference>
<dbReference type="SUPFAM" id="SSF48726">
    <property type="entry name" value="Immunoglobulin"/>
    <property type="match status" value="3"/>
</dbReference>
<proteinExistence type="predicted"/>
<dbReference type="Proteomes" id="UP000829291">
    <property type="component" value="Chromosome 4"/>
</dbReference>
<evidence type="ECO:0000256" key="1">
    <source>
        <dbReference type="ARBA" id="ARBA00022729"/>
    </source>
</evidence>
<dbReference type="PROSITE" id="PS50835">
    <property type="entry name" value="IG_LIKE"/>
    <property type="match status" value="3"/>
</dbReference>
<reference evidence="8" key="1">
    <citation type="submission" date="2025-08" db="UniProtKB">
        <authorList>
            <consortium name="RefSeq"/>
        </authorList>
    </citation>
    <scope>IDENTIFICATION</scope>
    <source>
        <tissue evidence="8">Thorax and Abdomen</tissue>
    </source>
</reference>
<protein>
    <submittedName>
        <fullName evidence="8">Limbic system-associated membrane protein-like isoform X1</fullName>
    </submittedName>
</protein>
<dbReference type="PANTHER" id="PTHR12231">
    <property type="entry name" value="CTX-RELATED TYPE I TRANSMEMBRANE PROTEIN"/>
    <property type="match status" value="1"/>
</dbReference>